<dbReference type="SMART" id="SM01014">
    <property type="entry name" value="ARID"/>
    <property type="match status" value="1"/>
</dbReference>
<proteinExistence type="predicted"/>
<dbReference type="InterPro" id="IPR011011">
    <property type="entry name" value="Znf_FYVE_PHD"/>
</dbReference>
<dbReference type="EMBL" id="OZ019897">
    <property type="protein sequence ID" value="CAK9225630.1"/>
    <property type="molecule type" value="Genomic_DNA"/>
</dbReference>
<evidence type="ECO:0000313" key="5">
    <source>
        <dbReference type="EMBL" id="CAK9225630.1"/>
    </source>
</evidence>
<evidence type="ECO:0000259" key="4">
    <source>
        <dbReference type="PROSITE" id="PS51011"/>
    </source>
</evidence>
<dbReference type="PROSITE" id="PS51011">
    <property type="entry name" value="ARID"/>
    <property type="match status" value="1"/>
</dbReference>
<evidence type="ECO:0000256" key="1">
    <source>
        <dbReference type="ARBA" id="ARBA00022771"/>
    </source>
</evidence>
<dbReference type="Pfam" id="PF01388">
    <property type="entry name" value="ARID"/>
    <property type="match status" value="1"/>
</dbReference>
<dbReference type="SMART" id="SM00501">
    <property type="entry name" value="BRIGHT"/>
    <property type="match status" value="1"/>
</dbReference>
<dbReference type="Gene3D" id="1.10.150.60">
    <property type="entry name" value="ARID DNA-binding domain"/>
    <property type="match status" value="1"/>
</dbReference>
<accession>A0ABP0UP79</accession>
<feature type="domain" description="ARID" evidence="4">
    <location>
        <begin position="634"/>
        <end position="738"/>
    </location>
</feature>
<keyword evidence="1" id="KW-0863">Zinc-finger</keyword>
<evidence type="ECO:0000256" key="3">
    <source>
        <dbReference type="SAM" id="MobiDB-lite"/>
    </source>
</evidence>
<reference evidence="5" key="1">
    <citation type="submission" date="2024-02" db="EMBL/GenBank/DDBJ databases">
        <authorList>
            <consortium name="ELIXIR-Norway"/>
            <consortium name="Elixir Norway"/>
        </authorList>
    </citation>
    <scope>NUCLEOTIDE SEQUENCE</scope>
</reference>
<sequence>MSRGGGGAGSPLKSGKFIRTLLAVISGGRGIAGGGATGGGGSVLPGDSETSKWKSSLLVSEGGSCCYYRSNGGLLLQEFEDLETTGFLEVHVLEDPSKEELGWQLEMLQPEFVYFRHRPMSGRKEELGEFVFKDGEVLSAEIFSLSLHSKTPDLVYLDFSAGTLGEALHILGVAYVISWKSGPTSSLATHFRRAILSALRSSATGPWDAFQIANASFQIHCAQLNAAREKSHENLAHAEPILLGAPSSKTMDEQEVEHTETSVQVYDDMTDVRFLVCSEATYPNSSSFGAIVDGLSALLTIEVVKPNSISMCSAPPPPMAAAAFSRGIVTMRCDVCTASCARISLLVSGPAQTCFDNQQLGRSVKNSLLDMCQKLRFPTVENESQAVNEEKRRSVSVACGASVIEIQIRAPTWVGQVLRQLSADLSYGSLVSLGIAGVEGAPVAAFEKKDALHLTTLKRMQEEVSGPTRRPYDGFPTPLPIPSWLEPPPARRKGIGLLSSDGPNDSMSDEDHDRNFNRLPSSKTEEVMKTQTATEVAKLKPIRHTTRRKLMPFAGAIMAAAQAGWSMKLDRPTGGERNKGRQRLDAGRPRPNPRVPGPIMNDQAPAAAEHAPFPLPVTPLRIKPHGCSRPHIDVCSEVEFLKDVMHFLVSRGHGRLIPPTGSDNFPEVVLNGKRLDLFNLYREVVSRGGFHLGNGINWKGQVFPKMRNHTSVNKMTGVGNTLKKHYEVYLLEYELAHDDVDGECCILCHSGAEGDWVKCGICGEWAHFGCDTRGGLGTFKDYAKTDGLEYICPHCSAGCG</sequence>
<dbReference type="PANTHER" id="PTHR46694">
    <property type="entry name" value="AT-RICH INTERACTIVE DOMAIN-CONTAINING PROTEIN 4"/>
    <property type="match status" value="1"/>
</dbReference>
<protein>
    <recommendedName>
        <fullName evidence="4">ARID domain-containing protein</fullName>
    </recommendedName>
</protein>
<gene>
    <name evidence="5" type="ORF">CSSPTR1EN2_LOCUS17744</name>
</gene>
<dbReference type="InterPro" id="IPR013083">
    <property type="entry name" value="Znf_RING/FYVE/PHD"/>
</dbReference>
<keyword evidence="1" id="KW-0479">Metal-binding</keyword>
<keyword evidence="2" id="KW-0862">Zinc</keyword>
<dbReference type="InterPro" id="IPR042293">
    <property type="entry name" value="ARID4"/>
</dbReference>
<dbReference type="InterPro" id="IPR001606">
    <property type="entry name" value="ARID_dom"/>
</dbReference>
<dbReference type="CDD" id="cd16100">
    <property type="entry name" value="ARID"/>
    <property type="match status" value="1"/>
</dbReference>
<evidence type="ECO:0000313" key="6">
    <source>
        <dbReference type="Proteomes" id="UP001497512"/>
    </source>
</evidence>
<organism evidence="5 6">
    <name type="scientific">Sphagnum troendelagicum</name>
    <dbReference type="NCBI Taxonomy" id="128251"/>
    <lineage>
        <taxon>Eukaryota</taxon>
        <taxon>Viridiplantae</taxon>
        <taxon>Streptophyta</taxon>
        <taxon>Embryophyta</taxon>
        <taxon>Bryophyta</taxon>
        <taxon>Sphagnophytina</taxon>
        <taxon>Sphagnopsida</taxon>
        <taxon>Sphagnales</taxon>
        <taxon>Sphagnaceae</taxon>
        <taxon>Sphagnum</taxon>
    </lineage>
</organism>
<dbReference type="SUPFAM" id="SSF46774">
    <property type="entry name" value="ARID-like"/>
    <property type="match status" value="1"/>
</dbReference>
<dbReference type="CDD" id="cd15615">
    <property type="entry name" value="PHD_ARID4_like"/>
    <property type="match status" value="1"/>
</dbReference>
<dbReference type="Gene3D" id="3.30.40.10">
    <property type="entry name" value="Zinc/RING finger domain, C3HC4 (zinc finger)"/>
    <property type="match status" value="1"/>
</dbReference>
<dbReference type="PANTHER" id="PTHR46694:SF1">
    <property type="entry name" value="AT-RICH INTERACTIVE DOMAIN-CONTAINING PROTEIN 4"/>
    <property type="match status" value="1"/>
</dbReference>
<dbReference type="InterPro" id="IPR036431">
    <property type="entry name" value="ARID_dom_sf"/>
</dbReference>
<name>A0ABP0UP79_9BRYO</name>
<feature type="region of interest" description="Disordered" evidence="3">
    <location>
        <begin position="462"/>
        <end position="518"/>
    </location>
</feature>
<dbReference type="SUPFAM" id="SSF57903">
    <property type="entry name" value="FYVE/PHD zinc finger"/>
    <property type="match status" value="1"/>
</dbReference>
<dbReference type="Proteomes" id="UP001497512">
    <property type="component" value="Chromosome 5"/>
</dbReference>
<feature type="compositionally biased region" description="Pro residues" evidence="3">
    <location>
        <begin position="477"/>
        <end position="488"/>
    </location>
</feature>
<feature type="compositionally biased region" description="Basic and acidic residues" evidence="3">
    <location>
        <begin position="568"/>
        <end position="588"/>
    </location>
</feature>
<evidence type="ECO:0000256" key="2">
    <source>
        <dbReference type="ARBA" id="ARBA00022833"/>
    </source>
</evidence>
<feature type="region of interest" description="Disordered" evidence="3">
    <location>
        <begin position="568"/>
        <end position="595"/>
    </location>
</feature>
<keyword evidence="6" id="KW-1185">Reference proteome</keyword>